<dbReference type="InterPro" id="IPR002656">
    <property type="entry name" value="Acyl_transf_3_dom"/>
</dbReference>
<feature type="transmembrane region" description="Helical" evidence="7">
    <location>
        <begin position="284"/>
        <end position="304"/>
    </location>
</feature>
<evidence type="ECO:0000259" key="8">
    <source>
        <dbReference type="Pfam" id="PF01757"/>
    </source>
</evidence>
<keyword evidence="4 7" id="KW-0812">Transmembrane</keyword>
<sequence length="320" mass="37072">MKCKKSIMGLAALLIMIFHFYIPFSGLKAELVIYRAAYIGVDIFFFVSAYSLAQRDRIEYWKFVGNRLLSIYIPFVLFAVVAAFYDKWKYPRFFKVISGIEFFKKGGGSFLWFFVAIMLIYLIVPFLIKLKKRFGLKAFFGMILGWLLLGVLCKDVLGNRAVFVLVNRLPIIFIGMYYEEIRNFLLKKSGLPVIIAGLIAGSYLLYRYGSIERLNKPFFEMYYIIAIPFVISLVLLWDYISSHVSIRNLPMQFIGRLTLELYGLQMIFGFKLETGIYKATGQKLITFLITAICLIVAAYILYLIKKLTGKLIKKVKERKL</sequence>
<evidence type="ECO:0000256" key="4">
    <source>
        <dbReference type="ARBA" id="ARBA00022692"/>
    </source>
</evidence>
<feature type="transmembrane region" description="Helical" evidence="7">
    <location>
        <begin position="221"/>
        <end position="241"/>
    </location>
</feature>
<evidence type="ECO:0000256" key="5">
    <source>
        <dbReference type="ARBA" id="ARBA00022989"/>
    </source>
</evidence>
<dbReference type="PANTHER" id="PTHR40074:SF2">
    <property type="entry name" value="O-ACETYLTRANSFERASE WECH"/>
    <property type="match status" value="1"/>
</dbReference>
<keyword evidence="5 7" id="KW-1133">Transmembrane helix</keyword>
<feature type="transmembrane region" description="Helical" evidence="7">
    <location>
        <begin position="134"/>
        <end position="152"/>
    </location>
</feature>
<feature type="transmembrane region" description="Helical" evidence="7">
    <location>
        <begin position="158"/>
        <end position="178"/>
    </location>
</feature>
<feature type="transmembrane region" description="Helical" evidence="7">
    <location>
        <begin position="64"/>
        <end position="85"/>
    </location>
</feature>
<gene>
    <name evidence="9" type="ORF">BN569_00369</name>
</gene>
<evidence type="ECO:0000256" key="6">
    <source>
        <dbReference type="ARBA" id="ARBA00023136"/>
    </source>
</evidence>
<dbReference type="PANTHER" id="PTHR40074">
    <property type="entry name" value="O-ACETYLTRANSFERASE WECH"/>
    <property type="match status" value="1"/>
</dbReference>
<name>R5LC06_9FIRM</name>
<evidence type="ECO:0000313" key="9">
    <source>
        <dbReference type="EMBL" id="CCY76678.1"/>
    </source>
</evidence>
<evidence type="ECO:0000256" key="7">
    <source>
        <dbReference type="SAM" id="Phobius"/>
    </source>
</evidence>
<feature type="transmembrane region" description="Helical" evidence="7">
    <location>
        <begin position="32"/>
        <end position="52"/>
    </location>
</feature>
<proteinExistence type="inferred from homology"/>
<evidence type="ECO:0000256" key="3">
    <source>
        <dbReference type="ARBA" id="ARBA00022475"/>
    </source>
</evidence>
<reference evidence="9" key="1">
    <citation type="submission" date="2012-11" db="EMBL/GenBank/DDBJ databases">
        <title>Dependencies among metagenomic species, viruses, plasmids and units of genetic variation.</title>
        <authorList>
            <person name="Nielsen H.B."/>
            <person name="Almeida M."/>
            <person name="Juncker A.S."/>
            <person name="Rasmussen S."/>
            <person name="Li J."/>
            <person name="Sunagawa S."/>
            <person name="Plichta D."/>
            <person name="Gautier L."/>
            <person name="Le Chatelier E."/>
            <person name="Peletier E."/>
            <person name="Bonde I."/>
            <person name="Nielsen T."/>
            <person name="Manichanh C."/>
            <person name="Arumugam M."/>
            <person name="Batto J."/>
            <person name="Santos M.B.Q.D."/>
            <person name="Blom N."/>
            <person name="Borruel N."/>
            <person name="Burgdorf K.S."/>
            <person name="Boumezbeur F."/>
            <person name="Casellas F."/>
            <person name="Dore J."/>
            <person name="Guarner F."/>
            <person name="Hansen T."/>
            <person name="Hildebrand F."/>
            <person name="Kaas R.S."/>
            <person name="Kennedy S."/>
            <person name="Kristiansen K."/>
            <person name="Kultima J.R."/>
            <person name="Leonard P."/>
            <person name="Levenez F."/>
            <person name="Lund O."/>
            <person name="Moumen B."/>
            <person name="Le Paslier D."/>
            <person name="Pons N."/>
            <person name="Pedersen O."/>
            <person name="Prifti E."/>
            <person name="Qin J."/>
            <person name="Raes J."/>
            <person name="Tap J."/>
            <person name="Tims S."/>
            <person name="Ussery D.W."/>
            <person name="Yamada T."/>
            <person name="MetaHit consortium"/>
            <person name="Renault P."/>
            <person name="Sicheritz-Ponten T."/>
            <person name="Bork P."/>
            <person name="Wang J."/>
            <person name="Brunak S."/>
            <person name="Ehrlich S.D."/>
        </authorList>
    </citation>
    <scope>NUCLEOTIDE SEQUENCE [LARGE SCALE GENOMIC DNA]</scope>
</reference>
<dbReference type="Pfam" id="PF01757">
    <property type="entry name" value="Acyl_transf_3"/>
    <property type="match status" value="1"/>
</dbReference>
<feature type="transmembrane region" description="Helical" evidence="7">
    <location>
        <begin position="7"/>
        <end position="26"/>
    </location>
</feature>
<protein>
    <recommendedName>
        <fullName evidence="8">Acyltransferase 3 domain-containing protein</fullName>
    </recommendedName>
</protein>
<feature type="domain" description="Acyltransferase 3" evidence="8">
    <location>
        <begin position="9"/>
        <end position="301"/>
    </location>
</feature>
<comment type="caution">
    <text evidence="9">The sequence shown here is derived from an EMBL/GenBank/DDBJ whole genome shotgun (WGS) entry which is preliminary data.</text>
</comment>
<evidence type="ECO:0000313" key="10">
    <source>
        <dbReference type="Proteomes" id="UP000018300"/>
    </source>
</evidence>
<comment type="subcellular location">
    <subcellularLocation>
        <location evidence="1">Cell membrane</location>
        <topology evidence="1">Multi-pass membrane protein</topology>
    </subcellularLocation>
</comment>
<feature type="transmembrane region" description="Helical" evidence="7">
    <location>
        <begin position="110"/>
        <end position="127"/>
    </location>
</feature>
<dbReference type="Proteomes" id="UP000018300">
    <property type="component" value="Unassembled WGS sequence"/>
</dbReference>
<dbReference type="GO" id="GO:0005886">
    <property type="term" value="C:plasma membrane"/>
    <property type="evidence" value="ECO:0007669"/>
    <property type="project" value="UniProtKB-SubCell"/>
</dbReference>
<evidence type="ECO:0000256" key="2">
    <source>
        <dbReference type="ARBA" id="ARBA00007400"/>
    </source>
</evidence>
<dbReference type="GO" id="GO:0009246">
    <property type="term" value="P:enterobacterial common antigen biosynthetic process"/>
    <property type="evidence" value="ECO:0007669"/>
    <property type="project" value="TreeGrafter"/>
</dbReference>
<dbReference type="GO" id="GO:0016413">
    <property type="term" value="F:O-acetyltransferase activity"/>
    <property type="evidence" value="ECO:0007669"/>
    <property type="project" value="TreeGrafter"/>
</dbReference>
<dbReference type="AlphaFoldDB" id="R5LC06"/>
<feature type="transmembrane region" description="Helical" evidence="7">
    <location>
        <begin position="253"/>
        <end position="272"/>
    </location>
</feature>
<organism evidence="9 10">
    <name type="scientific">Eshraghiella crossota CAG:259</name>
    <dbReference type="NCBI Taxonomy" id="1263062"/>
    <lineage>
        <taxon>Bacteria</taxon>
        <taxon>Bacillati</taxon>
        <taxon>Bacillota</taxon>
        <taxon>Clostridia</taxon>
        <taxon>Lachnospirales</taxon>
        <taxon>Lachnospiraceae</taxon>
        <taxon>Eshraghiella</taxon>
    </lineage>
</organism>
<keyword evidence="3" id="KW-1003">Cell membrane</keyword>
<keyword evidence="6 7" id="KW-0472">Membrane</keyword>
<feature type="transmembrane region" description="Helical" evidence="7">
    <location>
        <begin position="190"/>
        <end position="209"/>
    </location>
</feature>
<comment type="similarity">
    <text evidence="2">Belongs to the acyltransferase 3 family.</text>
</comment>
<dbReference type="EMBL" id="CAYU010000039">
    <property type="protein sequence ID" value="CCY76678.1"/>
    <property type="molecule type" value="Genomic_DNA"/>
</dbReference>
<evidence type="ECO:0000256" key="1">
    <source>
        <dbReference type="ARBA" id="ARBA00004651"/>
    </source>
</evidence>
<accession>R5LC06</accession>